<keyword evidence="2" id="KW-1185">Reference proteome</keyword>
<evidence type="ECO:0000313" key="2">
    <source>
        <dbReference type="Proteomes" id="UP001628078"/>
    </source>
</evidence>
<reference evidence="1 2" key="1">
    <citation type="submission" date="2022-03" db="EMBL/GenBank/DDBJ databases">
        <title>Draft genome sequence of Furfurilactobacillus curtus JCM 31185.</title>
        <authorList>
            <person name="Suzuki S."/>
            <person name="Endo A."/>
            <person name="Kajikawa A."/>
        </authorList>
    </citation>
    <scope>NUCLEOTIDE SEQUENCE [LARGE SCALE GENOMIC DNA]</scope>
    <source>
        <strain evidence="1 2">JCM 31185</strain>
    </source>
</reference>
<accession>A0ABQ5JM89</accession>
<evidence type="ECO:0008006" key="3">
    <source>
        <dbReference type="Google" id="ProtNLM"/>
    </source>
</evidence>
<organism evidence="1 2">
    <name type="scientific">Furfurilactobacillus curtus</name>
    <dbReference type="NCBI Taxonomy" id="1746200"/>
    <lineage>
        <taxon>Bacteria</taxon>
        <taxon>Bacillati</taxon>
        <taxon>Bacillota</taxon>
        <taxon>Bacilli</taxon>
        <taxon>Lactobacillales</taxon>
        <taxon>Lactobacillaceae</taxon>
        <taxon>Furfurilactobacillus</taxon>
    </lineage>
</organism>
<proteinExistence type="predicted"/>
<evidence type="ECO:0000313" key="1">
    <source>
        <dbReference type="EMBL" id="GKT05604.1"/>
    </source>
</evidence>
<dbReference type="Proteomes" id="UP001628078">
    <property type="component" value="Unassembled WGS sequence"/>
</dbReference>
<comment type="caution">
    <text evidence="1">The sequence shown here is derived from an EMBL/GenBank/DDBJ whole genome shotgun (WGS) entry which is preliminary data.</text>
</comment>
<protein>
    <recommendedName>
        <fullName evidence="3">Transposase</fullName>
    </recommendedName>
</protein>
<dbReference type="EMBL" id="BQXO01000002">
    <property type="protein sequence ID" value="GKT05604.1"/>
    <property type="molecule type" value="Genomic_DNA"/>
</dbReference>
<sequence length="49" mass="5886">MTKYNYEFKAKIVPNSWSVGQQKQGLSLFEFRLRPCLQLFIFNFLCVDH</sequence>
<gene>
    <name evidence="1" type="ORF">JCM31185_08920</name>
</gene>
<name>A0ABQ5JM89_9LACO</name>